<evidence type="ECO:0000313" key="11">
    <source>
        <dbReference type="Proteomes" id="UP000585474"/>
    </source>
</evidence>
<reference evidence="11" key="1">
    <citation type="submission" date="2019-07" db="EMBL/GenBank/DDBJ databases">
        <title>De Novo Assembly of kiwifruit Actinidia rufa.</title>
        <authorList>
            <person name="Sugita-Konishi S."/>
            <person name="Sato K."/>
            <person name="Mori E."/>
            <person name="Abe Y."/>
            <person name="Kisaki G."/>
            <person name="Hamano K."/>
            <person name="Suezawa K."/>
            <person name="Otani M."/>
            <person name="Fukuda T."/>
            <person name="Manabe T."/>
            <person name="Gomi K."/>
            <person name="Tabuchi M."/>
            <person name="Akimitsu K."/>
            <person name="Kataoka I."/>
        </authorList>
    </citation>
    <scope>NUCLEOTIDE SEQUENCE [LARGE SCALE GENOMIC DNA]</scope>
    <source>
        <strain evidence="11">cv. Fuchu</strain>
    </source>
</reference>
<dbReference type="InterPro" id="IPR050528">
    <property type="entry name" value="L-type_Lectin-RKs"/>
</dbReference>
<comment type="catalytic activity">
    <reaction evidence="8">
        <text>L-seryl-[protein] + ATP = O-phospho-L-seryl-[protein] + ADP + H(+)</text>
        <dbReference type="Rhea" id="RHEA:17989"/>
        <dbReference type="Rhea" id="RHEA-COMP:9863"/>
        <dbReference type="Rhea" id="RHEA-COMP:11604"/>
        <dbReference type="ChEBI" id="CHEBI:15378"/>
        <dbReference type="ChEBI" id="CHEBI:29999"/>
        <dbReference type="ChEBI" id="CHEBI:30616"/>
        <dbReference type="ChEBI" id="CHEBI:83421"/>
        <dbReference type="ChEBI" id="CHEBI:456216"/>
        <dbReference type="EC" id="2.7.11.1"/>
    </reaction>
</comment>
<name>A0A7J0DGG3_9ERIC</name>
<evidence type="ECO:0000256" key="4">
    <source>
        <dbReference type="ARBA" id="ARBA00022741"/>
    </source>
</evidence>
<keyword evidence="10" id="KW-0430">Lectin</keyword>
<dbReference type="GO" id="GO:0030246">
    <property type="term" value="F:carbohydrate binding"/>
    <property type="evidence" value="ECO:0007669"/>
    <property type="project" value="UniProtKB-KW"/>
</dbReference>
<dbReference type="GO" id="GO:0005524">
    <property type="term" value="F:ATP binding"/>
    <property type="evidence" value="ECO:0007669"/>
    <property type="project" value="UniProtKB-KW"/>
</dbReference>
<dbReference type="OrthoDB" id="4062651at2759"/>
<evidence type="ECO:0000259" key="9">
    <source>
        <dbReference type="PROSITE" id="PS50011"/>
    </source>
</evidence>
<dbReference type="InterPro" id="IPR000719">
    <property type="entry name" value="Prot_kinase_dom"/>
</dbReference>
<evidence type="ECO:0000256" key="8">
    <source>
        <dbReference type="ARBA" id="ARBA00048679"/>
    </source>
</evidence>
<evidence type="ECO:0000313" key="10">
    <source>
        <dbReference type="EMBL" id="GFS34519.1"/>
    </source>
</evidence>
<dbReference type="InterPro" id="IPR008271">
    <property type="entry name" value="Ser/Thr_kinase_AS"/>
</dbReference>
<dbReference type="PROSITE" id="PS50011">
    <property type="entry name" value="PROTEIN_KINASE_DOM"/>
    <property type="match status" value="1"/>
</dbReference>
<dbReference type="PROSITE" id="PS00108">
    <property type="entry name" value="PROTEIN_KINASE_ST"/>
    <property type="match status" value="1"/>
</dbReference>
<proteinExistence type="predicted"/>
<gene>
    <name evidence="10" type="ORF">Acr_00g0034380</name>
</gene>
<keyword evidence="3" id="KW-0808">Transferase</keyword>
<dbReference type="SUPFAM" id="SSF56112">
    <property type="entry name" value="Protein kinase-like (PK-like)"/>
    <property type="match status" value="1"/>
</dbReference>
<sequence>MENGSRHSHLFKGKSTLTWAARSKIAQDLASELLYLHEEWEQCVVHRDIKSSNILLDSNFNTKLGDFGLAKLCGDFNEQMDRLTIVGLWSAHPHSRSRASIRQVFQTLNFEASVPIHPSEMPLATYLAPSMNKYSLQPCNDGTCFGSSQIQSLNFNFNTESSKLTKSSAAASSSTSSL</sequence>
<dbReference type="Pfam" id="PF00069">
    <property type="entry name" value="Pkinase"/>
    <property type="match status" value="1"/>
</dbReference>
<protein>
    <recommendedName>
        <fullName evidence="1">non-specific serine/threonine protein kinase</fullName>
        <ecNumber evidence="1">2.7.11.1</ecNumber>
    </recommendedName>
</protein>
<keyword evidence="5 10" id="KW-0418">Kinase</keyword>
<dbReference type="AlphaFoldDB" id="A0A7J0DGG3"/>
<dbReference type="GO" id="GO:0004674">
    <property type="term" value="F:protein serine/threonine kinase activity"/>
    <property type="evidence" value="ECO:0007669"/>
    <property type="project" value="UniProtKB-KW"/>
</dbReference>
<keyword evidence="4" id="KW-0547">Nucleotide-binding</keyword>
<dbReference type="PANTHER" id="PTHR27007">
    <property type="match status" value="1"/>
</dbReference>
<accession>A0A7J0DGG3</accession>
<dbReference type="FunFam" id="1.10.510.10:FF:001023">
    <property type="entry name" value="Os07g0541700 protein"/>
    <property type="match status" value="1"/>
</dbReference>
<evidence type="ECO:0000256" key="1">
    <source>
        <dbReference type="ARBA" id="ARBA00012513"/>
    </source>
</evidence>
<keyword evidence="11" id="KW-1185">Reference proteome</keyword>
<evidence type="ECO:0000256" key="7">
    <source>
        <dbReference type="ARBA" id="ARBA00047899"/>
    </source>
</evidence>
<dbReference type="Gene3D" id="1.10.510.10">
    <property type="entry name" value="Transferase(Phosphotransferase) domain 1"/>
    <property type="match status" value="1"/>
</dbReference>
<evidence type="ECO:0000256" key="3">
    <source>
        <dbReference type="ARBA" id="ARBA00022679"/>
    </source>
</evidence>
<comment type="catalytic activity">
    <reaction evidence="7">
        <text>L-threonyl-[protein] + ATP = O-phospho-L-threonyl-[protein] + ADP + H(+)</text>
        <dbReference type="Rhea" id="RHEA:46608"/>
        <dbReference type="Rhea" id="RHEA-COMP:11060"/>
        <dbReference type="Rhea" id="RHEA-COMP:11605"/>
        <dbReference type="ChEBI" id="CHEBI:15378"/>
        <dbReference type="ChEBI" id="CHEBI:30013"/>
        <dbReference type="ChEBI" id="CHEBI:30616"/>
        <dbReference type="ChEBI" id="CHEBI:61977"/>
        <dbReference type="ChEBI" id="CHEBI:456216"/>
        <dbReference type="EC" id="2.7.11.1"/>
    </reaction>
</comment>
<evidence type="ECO:0000256" key="5">
    <source>
        <dbReference type="ARBA" id="ARBA00022777"/>
    </source>
</evidence>
<keyword evidence="2" id="KW-0723">Serine/threonine-protein kinase</keyword>
<dbReference type="Proteomes" id="UP000585474">
    <property type="component" value="Unassembled WGS sequence"/>
</dbReference>
<evidence type="ECO:0000256" key="6">
    <source>
        <dbReference type="ARBA" id="ARBA00022840"/>
    </source>
</evidence>
<dbReference type="InterPro" id="IPR011009">
    <property type="entry name" value="Kinase-like_dom_sf"/>
</dbReference>
<keyword evidence="6" id="KW-0067">ATP-binding</keyword>
<dbReference type="EMBL" id="BJWL01000212">
    <property type="protein sequence ID" value="GFS34519.1"/>
    <property type="molecule type" value="Genomic_DNA"/>
</dbReference>
<feature type="domain" description="Protein kinase" evidence="9">
    <location>
        <begin position="1"/>
        <end position="178"/>
    </location>
</feature>
<evidence type="ECO:0000256" key="2">
    <source>
        <dbReference type="ARBA" id="ARBA00022527"/>
    </source>
</evidence>
<organism evidence="10 11">
    <name type="scientific">Actinidia rufa</name>
    <dbReference type="NCBI Taxonomy" id="165716"/>
    <lineage>
        <taxon>Eukaryota</taxon>
        <taxon>Viridiplantae</taxon>
        <taxon>Streptophyta</taxon>
        <taxon>Embryophyta</taxon>
        <taxon>Tracheophyta</taxon>
        <taxon>Spermatophyta</taxon>
        <taxon>Magnoliopsida</taxon>
        <taxon>eudicotyledons</taxon>
        <taxon>Gunneridae</taxon>
        <taxon>Pentapetalae</taxon>
        <taxon>asterids</taxon>
        <taxon>Ericales</taxon>
        <taxon>Actinidiaceae</taxon>
        <taxon>Actinidia</taxon>
    </lineage>
</organism>
<dbReference type="EC" id="2.7.11.1" evidence="1"/>
<comment type="caution">
    <text evidence="10">The sequence shown here is derived from an EMBL/GenBank/DDBJ whole genome shotgun (WGS) entry which is preliminary data.</text>
</comment>